<name>A0ABT0JC71_9PSED</name>
<evidence type="ECO:0000313" key="1">
    <source>
        <dbReference type="EMBL" id="MCK9813467.1"/>
    </source>
</evidence>
<organism evidence="1 2">
    <name type="scientific">Pseudomonas morbosilactucae</name>
    <dbReference type="NCBI Taxonomy" id="2938197"/>
    <lineage>
        <taxon>Bacteria</taxon>
        <taxon>Pseudomonadati</taxon>
        <taxon>Pseudomonadota</taxon>
        <taxon>Gammaproteobacteria</taxon>
        <taxon>Pseudomonadales</taxon>
        <taxon>Pseudomonadaceae</taxon>
        <taxon>Pseudomonas</taxon>
    </lineage>
</organism>
<dbReference type="RefSeq" id="WP_268261358.1">
    <property type="nucleotide sequence ID" value="NZ_JALQCX010000007.1"/>
</dbReference>
<keyword evidence="2" id="KW-1185">Reference proteome</keyword>
<dbReference type="EMBL" id="JALQCX010000007">
    <property type="protein sequence ID" value="MCK9813467.1"/>
    <property type="molecule type" value="Genomic_DNA"/>
</dbReference>
<proteinExistence type="predicted"/>
<reference evidence="1 2" key="2">
    <citation type="journal article" date="2023" name="Plant Pathol.">
        <title>Dismantling and reorganizing Pseudomonas marginalis sensu#lato.</title>
        <authorList>
            <person name="Sawada H."/>
            <person name="Fujikawa T."/>
            <person name="Satou M."/>
        </authorList>
    </citation>
    <scope>NUCLEOTIDE SEQUENCE [LARGE SCALE GENOMIC DNA]</scope>
    <source>
        <strain evidence="1 2">MAFF 302046</strain>
    </source>
</reference>
<gene>
    <name evidence="1" type="ORF">M1B35_04700</name>
</gene>
<comment type="caution">
    <text evidence="1">The sequence shown here is derived from an EMBL/GenBank/DDBJ whole genome shotgun (WGS) entry which is preliminary data.</text>
</comment>
<reference evidence="1 2" key="1">
    <citation type="journal article" date="2022" name="Int. J. Syst. Evol. Microbiol.">
        <title>Pseudomonas aegrilactucae sp. nov. and Pseudomonas morbosilactucae sp. nov., pathogens causing bacterial rot of lettuce in Japan.</title>
        <authorList>
            <person name="Sawada H."/>
            <person name="Fujikawa T."/>
            <person name="Satou M."/>
        </authorList>
    </citation>
    <scope>NUCLEOTIDE SEQUENCE [LARGE SCALE GENOMIC DNA]</scope>
    <source>
        <strain evidence="1 2">MAFF 302046</strain>
    </source>
</reference>
<sequence length="121" mass="13828">MFSIVEQPIVDKSGNPIFFPKRVDLKTGEAQPGANLQKAVLDAANFDRRLIVDDKLLGCPIAKDRQEIIRFIEAFRQREGVLLQTIGIKRYDPKIGVPVRTDLHLPSEFFSMKSRDLNYEL</sequence>
<dbReference type="Proteomes" id="UP001155163">
    <property type="component" value="Unassembled WGS sequence"/>
</dbReference>
<evidence type="ECO:0000313" key="2">
    <source>
        <dbReference type="Proteomes" id="UP001155163"/>
    </source>
</evidence>
<accession>A0ABT0JC71</accession>
<protein>
    <submittedName>
        <fullName evidence="1">Uncharacterized protein</fullName>
    </submittedName>
</protein>